<organism evidence="1 2">
    <name type="scientific">Inconstantimicrobium mannanitabidum</name>
    <dbReference type="NCBI Taxonomy" id="1604901"/>
    <lineage>
        <taxon>Bacteria</taxon>
        <taxon>Bacillati</taxon>
        <taxon>Bacillota</taxon>
        <taxon>Clostridia</taxon>
        <taxon>Eubacteriales</taxon>
        <taxon>Clostridiaceae</taxon>
        <taxon>Inconstantimicrobium</taxon>
    </lineage>
</organism>
<dbReference type="Proteomes" id="UP001058074">
    <property type="component" value="Unassembled WGS sequence"/>
</dbReference>
<sequence length="305" mass="35654">MPIKIPDNLPAAKVLQNENIFVMTEDRANSQQIRPLKIVILNLMPKKTVTETQLIRLLSNTPLQVDITLVNMKSHKSKNISEEYLAKFYTYFDDIKHEKFDGLIVTGAPVETMEFDEVDYIDELRGIMEWSVHNVYSTLHICWGAQVGLNYHYNVKKYELKEKMFGVFKHTVNDDKCPLLRGMDDEFYAPHSRHTGVKAEDIKKISKLKIVSESEKAGPYIVMTEDGRQIFVTGHPEYDSNTLGDEYFRDLSKGLEIKKPYHYFKDDDPEKKPMVTWKSAANILFYNWLNYYVYQETPFEIENIK</sequence>
<reference evidence="1" key="1">
    <citation type="journal article" date="2025" name="Int. J. Syst. Evol. Microbiol.">
        <title>Inconstantimicrobium mannanitabidum sp. nov., a novel member of the family Clostridiaceae isolated from anoxic soil under the treatment of reductive soil disinfestation.</title>
        <authorList>
            <person name="Ueki A."/>
            <person name="Tonouchi A."/>
            <person name="Honma S."/>
            <person name="Kaku N."/>
            <person name="Ueki K."/>
        </authorList>
    </citation>
    <scope>NUCLEOTIDE SEQUENCE</scope>
    <source>
        <strain evidence="1">TW13</strain>
    </source>
</reference>
<proteinExistence type="predicted"/>
<protein>
    <submittedName>
        <fullName evidence="1">Homoserine O-succinyltransferase</fullName>
    </submittedName>
</protein>
<gene>
    <name evidence="1" type="primary">metA</name>
    <name evidence="1" type="ORF">rsdtw13_35320</name>
</gene>
<dbReference type="EMBL" id="BROD01000001">
    <property type="protein sequence ID" value="GKX68274.1"/>
    <property type="molecule type" value="Genomic_DNA"/>
</dbReference>
<evidence type="ECO:0000313" key="1">
    <source>
        <dbReference type="EMBL" id="GKX68274.1"/>
    </source>
</evidence>
<evidence type="ECO:0000313" key="2">
    <source>
        <dbReference type="Proteomes" id="UP001058074"/>
    </source>
</evidence>
<accession>A0ACB5RGU5</accession>
<keyword evidence="2" id="KW-1185">Reference proteome</keyword>
<name>A0ACB5RGU5_9CLOT</name>
<comment type="caution">
    <text evidence="1">The sequence shown here is derived from an EMBL/GenBank/DDBJ whole genome shotgun (WGS) entry which is preliminary data.</text>
</comment>